<dbReference type="Proteomes" id="UP000192596">
    <property type="component" value="Unassembled WGS sequence"/>
</dbReference>
<dbReference type="STRING" id="1507870.A0A1V8T7B7"/>
<reference evidence="3" key="1">
    <citation type="submission" date="2017-03" db="EMBL/GenBank/DDBJ databases">
        <title>Genomes of endolithic fungi from Antarctica.</title>
        <authorList>
            <person name="Coleine C."/>
            <person name="Masonjones S."/>
            <person name="Stajich J.E."/>
        </authorList>
    </citation>
    <scope>NUCLEOTIDE SEQUENCE [LARGE SCALE GENOMIC DNA]</scope>
    <source>
        <strain evidence="3">CCFEE 5527</strain>
    </source>
</reference>
<dbReference type="PANTHER" id="PTHR47843">
    <property type="entry name" value="BTB DOMAIN-CONTAINING PROTEIN-RELATED"/>
    <property type="match status" value="1"/>
</dbReference>
<evidence type="ECO:0000259" key="1">
    <source>
        <dbReference type="PROSITE" id="PS50097"/>
    </source>
</evidence>
<dbReference type="InterPro" id="IPR011333">
    <property type="entry name" value="SKP1/BTB/POZ_sf"/>
</dbReference>
<comment type="caution">
    <text evidence="2">The sequence shown here is derived from an EMBL/GenBank/DDBJ whole genome shotgun (WGS) entry which is preliminary data.</text>
</comment>
<dbReference type="PROSITE" id="PS50097">
    <property type="entry name" value="BTB"/>
    <property type="match status" value="1"/>
</dbReference>
<accession>A0A1V8T7B7</accession>
<dbReference type="InParanoid" id="A0A1V8T7B7"/>
<dbReference type="SMART" id="SM00225">
    <property type="entry name" value="BTB"/>
    <property type="match status" value="1"/>
</dbReference>
<dbReference type="PANTHER" id="PTHR47843:SF5">
    <property type="entry name" value="BTB_POZ DOMAIN PROTEIN"/>
    <property type="match status" value="1"/>
</dbReference>
<gene>
    <name evidence="2" type="ORF">B0A48_07820</name>
</gene>
<protein>
    <recommendedName>
        <fullName evidence="1">BTB domain-containing protein</fullName>
    </recommendedName>
</protein>
<dbReference type="InterPro" id="IPR000210">
    <property type="entry name" value="BTB/POZ_dom"/>
</dbReference>
<keyword evidence="3" id="KW-1185">Reference proteome</keyword>
<dbReference type="AlphaFoldDB" id="A0A1V8T7B7"/>
<evidence type="ECO:0000313" key="3">
    <source>
        <dbReference type="Proteomes" id="UP000192596"/>
    </source>
</evidence>
<proteinExistence type="predicted"/>
<dbReference type="EMBL" id="NAJO01000015">
    <property type="protein sequence ID" value="OQO07250.1"/>
    <property type="molecule type" value="Genomic_DNA"/>
</dbReference>
<dbReference type="Pfam" id="PF00651">
    <property type="entry name" value="BTB"/>
    <property type="match status" value="1"/>
</dbReference>
<sequence length="123" mass="13763">MAGTSISPPSAGGNASITGLWNTPEYSDITIKFGGERFFCHKLVLCRASEYFKTQCGPGSRFAEANAKEVELVDDDPAALEAFLLHLYQHDYDPERSKSWQFYLALDTVADKYLLSELRDEAF</sequence>
<feature type="domain" description="BTB" evidence="1">
    <location>
        <begin position="27"/>
        <end position="96"/>
    </location>
</feature>
<name>A0A1V8T7B7_9PEZI</name>
<organism evidence="2 3">
    <name type="scientific">Cryoendolithus antarcticus</name>
    <dbReference type="NCBI Taxonomy" id="1507870"/>
    <lineage>
        <taxon>Eukaryota</taxon>
        <taxon>Fungi</taxon>
        <taxon>Dikarya</taxon>
        <taxon>Ascomycota</taxon>
        <taxon>Pezizomycotina</taxon>
        <taxon>Dothideomycetes</taxon>
        <taxon>Dothideomycetidae</taxon>
        <taxon>Cladosporiales</taxon>
        <taxon>Cladosporiaceae</taxon>
        <taxon>Cryoendolithus</taxon>
    </lineage>
</organism>
<dbReference type="CDD" id="cd18186">
    <property type="entry name" value="BTB_POZ_ZBTB_KLHL-like"/>
    <property type="match status" value="1"/>
</dbReference>
<dbReference type="OrthoDB" id="3916736at2759"/>
<evidence type="ECO:0000313" key="2">
    <source>
        <dbReference type="EMBL" id="OQO07250.1"/>
    </source>
</evidence>
<dbReference type="SUPFAM" id="SSF54695">
    <property type="entry name" value="POZ domain"/>
    <property type="match status" value="1"/>
</dbReference>
<dbReference type="Gene3D" id="3.30.710.10">
    <property type="entry name" value="Potassium Channel Kv1.1, Chain A"/>
    <property type="match status" value="1"/>
</dbReference>